<evidence type="ECO:0000256" key="5">
    <source>
        <dbReference type="ARBA" id="ARBA00047942"/>
    </source>
</evidence>
<dbReference type="REBASE" id="6751">
    <property type="entry name" value="M1.MpeORF1780P"/>
</dbReference>
<name>Q8EWM5_MALP2</name>
<dbReference type="GO" id="GO:0003676">
    <property type="term" value="F:nucleic acid binding"/>
    <property type="evidence" value="ECO:0007669"/>
    <property type="project" value="InterPro"/>
</dbReference>
<evidence type="ECO:0000256" key="4">
    <source>
        <dbReference type="ARBA" id="ARBA00022691"/>
    </source>
</evidence>
<evidence type="ECO:0000256" key="1">
    <source>
        <dbReference type="ARBA" id="ARBA00011900"/>
    </source>
</evidence>
<evidence type="ECO:0000313" key="6">
    <source>
        <dbReference type="EMBL" id="BAC43969.1"/>
    </source>
</evidence>
<keyword evidence="2 6" id="KW-0489">Methyltransferase</keyword>
<evidence type="ECO:0000313" key="7">
    <source>
        <dbReference type="Proteomes" id="UP000002522"/>
    </source>
</evidence>
<keyword evidence="7" id="KW-1185">Reference proteome</keyword>
<dbReference type="PRINTS" id="PR00505">
    <property type="entry name" value="D12N6MTFRASE"/>
</dbReference>
<dbReference type="GO" id="GO:0009307">
    <property type="term" value="P:DNA restriction-modification system"/>
    <property type="evidence" value="ECO:0007669"/>
    <property type="project" value="InterPro"/>
</dbReference>
<dbReference type="InParanoid" id="Q8EWM5"/>
<reference evidence="6 7" key="1">
    <citation type="journal article" date="2002" name="Nucleic Acids Res.">
        <title>The complete genomic sequence of Mycoplasma penetrans, an intracellular bacterial pathogen in humans.</title>
        <authorList>
            <person name="Sasaki Y."/>
            <person name="Ishikawa J."/>
            <person name="Yamashita A."/>
            <person name="Oshima K."/>
            <person name="Kenri T."/>
            <person name="Furuya K."/>
            <person name="Yoshino C."/>
            <person name="Horino A."/>
            <person name="Shiba T."/>
            <person name="Sasaki T."/>
            <person name="Hattori M."/>
        </authorList>
    </citation>
    <scope>NUCLEOTIDE SEQUENCE [LARGE SCALE GENOMIC DNA]</scope>
    <source>
        <strain evidence="6 7">HF-2</strain>
    </source>
</reference>
<protein>
    <recommendedName>
        <fullName evidence="1">site-specific DNA-methyltransferase (adenine-specific)</fullName>
        <ecNumber evidence="1">2.1.1.72</ecNumber>
    </recommendedName>
</protein>
<dbReference type="InterPro" id="IPR012327">
    <property type="entry name" value="MeTrfase_D12"/>
</dbReference>
<dbReference type="AlphaFoldDB" id="Q8EWM5"/>
<evidence type="ECO:0000256" key="3">
    <source>
        <dbReference type="ARBA" id="ARBA00022679"/>
    </source>
</evidence>
<keyword evidence="4" id="KW-0949">S-adenosyl-L-methionine</keyword>
<dbReference type="Gene3D" id="3.40.50.150">
    <property type="entry name" value="Vaccinia Virus protein VP39"/>
    <property type="match status" value="1"/>
</dbReference>
<sequence>MRRFMSFNINNRRYTGSKTKIINWINKIIDENCKNCNSFFDVFAGTGVVTNSLLSKFENFYLNDFLYSNEIIYNAFFGMQKFSWEKILKFYETYKNLDIKNIKENYVSQNYGGKFFEYKDALQIGYIREDLEINKDSLNKREFDILLASLIYSFDRSANTVGHYESYFKNNKNLRSTFKFDLINPIINNTIFKKKIKIFREDSNILAPKISADIAYIDPPYSSRQYSRFYHVIENIVKWRKPELFGKALKPKPENMSLYCSSKALETFRSLIDNLKCKYILVSYNNTYNSKSKSSENKMKLEDIKSILLSKGETKEYSIKHQAFNAGKTNLKNHLEILFFTEVKND</sequence>
<dbReference type="STRING" id="272633.gene:10731277"/>
<dbReference type="Proteomes" id="UP000002522">
    <property type="component" value="Chromosome"/>
</dbReference>
<dbReference type="EMBL" id="BA000026">
    <property type="protein sequence ID" value="BAC43969.1"/>
    <property type="molecule type" value="Genomic_DNA"/>
</dbReference>
<dbReference type="InterPro" id="IPR029063">
    <property type="entry name" value="SAM-dependent_MTases_sf"/>
</dbReference>
<dbReference type="Pfam" id="PF02086">
    <property type="entry name" value="MethyltransfD12"/>
    <property type="match status" value="1"/>
</dbReference>
<dbReference type="KEGG" id="mpe:MYPE1780"/>
<dbReference type="GO" id="GO:0009007">
    <property type="term" value="F:site-specific DNA-methyltransferase (adenine-specific) activity"/>
    <property type="evidence" value="ECO:0007669"/>
    <property type="project" value="UniProtKB-EC"/>
</dbReference>
<accession>Q8EWM5</accession>
<dbReference type="GO" id="GO:0032259">
    <property type="term" value="P:methylation"/>
    <property type="evidence" value="ECO:0007669"/>
    <property type="project" value="UniProtKB-KW"/>
</dbReference>
<organism evidence="6 7">
    <name type="scientific">Malacoplasma penetrans (strain HF-2)</name>
    <name type="common">Mycoplasma penetrans</name>
    <dbReference type="NCBI Taxonomy" id="272633"/>
    <lineage>
        <taxon>Bacteria</taxon>
        <taxon>Bacillati</taxon>
        <taxon>Mycoplasmatota</taxon>
        <taxon>Mycoplasmoidales</taxon>
        <taxon>Mycoplasmoidaceae</taxon>
        <taxon>Malacoplasma</taxon>
    </lineage>
</organism>
<gene>
    <name evidence="6" type="ordered locus">MYPE1780</name>
</gene>
<dbReference type="InterPro" id="IPR002052">
    <property type="entry name" value="DNA_methylase_N6_adenine_CS"/>
</dbReference>
<dbReference type="SUPFAM" id="SSF53335">
    <property type="entry name" value="S-adenosyl-L-methionine-dependent methyltransferases"/>
    <property type="match status" value="1"/>
</dbReference>
<dbReference type="PROSITE" id="PS00092">
    <property type="entry name" value="N6_MTASE"/>
    <property type="match status" value="1"/>
</dbReference>
<dbReference type="eggNOG" id="COG3392">
    <property type="taxonomic scope" value="Bacteria"/>
</dbReference>
<evidence type="ECO:0000256" key="2">
    <source>
        <dbReference type="ARBA" id="ARBA00022603"/>
    </source>
</evidence>
<dbReference type="HOGENOM" id="CLU_034356_1_0_14"/>
<comment type="catalytic activity">
    <reaction evidence="5">
        <text>a 2'-deoxyadenosine in DNA + S-adenosyl-L-methionine = an N(6)-methyl-2'-deoxyadenosine in DNA + S-adenosyl-L-homocysteine + H(+)</text>
        <dbReference type="Rhea" id="RHEA:15197"/>
        <dbReference type="Rhea" id="RHEA-COMP:12418"/>
        <dbReference type="Rhea" id="RHEA-COMP:12419"/>
        <dbReference type="ChEBI" id="CHEBI:15378"/>
        <dbReference type="ChEBI" id="CHEBI:57856"/>
        <dbReference type="ChEBI" id="CHEBI:59789"/>
        <dbReference type="ChEBI" id="CHEBI:90615"/>
        <dbReference type="ChEBI" id="CHEBI:90616"/>
        <dbReference type="EC" id="2.1.1.72"/>
    </reaction>
</comment>
<keyword evidence="3" id="KW-0808">Transferase</keyword>
<dbReference type="EC" id="2.1.1.72" evidence="1"/>
<proteinExistence type="predicted"/>